<dbReference type="PROSITE" id="PS50801">
    <property type="entry name" value="STAS"/>
    <property type="match status" value="1"/>
</dbReference>
<evidence type="ECO:0000313" key="4">
    <source>
        <dbReference type="Proteomes" id="UP000187191"/>
    </source>
</evidence>
<dbReference type="InterPro" id="IPR002645">
    <property type="entry name" value="STAS_dom"/>
</dbReference>
<proteinExistence type="predicted"/>
<dbReference type="PANTHER" id="PTHR35849:SF2">
    <property type="entry name" value="BLR2341 PROTEIN"/>
    <property type="match status" value="1"/>
</dbReference>
<gene>
    <name evidence="3" type="ORF">A7J05_00655</name>
</gene>
<dbReference type="CDD" id="cd07043">
    <property type="entry name" value="STAS_anti-anti-sigma_factors"/>
    <property type="match status" value="1"/>
</dbReference>
<evidence type="ECO:0000259" key="2">
    <source>
        <dbReference type="PROSITE" id="PS50801"/>
    </source>
</evidence>
<feature type="domain" description="STAS" evidence="2">
    <location>
        <begin position="37"/>
        <end position="113"/>
    </location>
</feature>
<dbReference type="PANTHER" id="PTHR35849">
    <property type="entry name" value="BLR2341 PROTEIN"/>
    <property type="match status" value="1"/>
</dbReference>
<dbReference type="SUPFAM" id="SSF52091">
    <property type="entry name" value="SpoIIaa-like"/>
    <property type="match status" value="1"/>
</dbReference>
<dbReference type="Proteomes" id="UP000187191">
    <property type="component" value="Chromosome"/>
</dbReference>
<sequence>MVDTASPAMCMPLAHSAAPWTSKAAGTTPGEQTRRILYGELDIDSVTRLQPDLFHVLLHSAAGLDLDLGAVTFSDCSGVNLLLRLHRQATQQGKTLVISAMSPAMERILDLTGTRILLASQTAVPRSGRRPPDQPWSGEDLSRRA</sequence>
<protein>
    <recommendedName>
        <fullName evidence="2">STAS domain-containing protein</fullName>
    </recommendedName>
</protein>
<dbReference type="InterPro" id="IPR052746">
    <property type="entry name" value="MlaB_ABC_Transporter"/>
</dbReference>
<dbReference type="Pfam" id="PF13466">
    <property type="entry name" value="STAS_2"/>
    <property type="match status" value="1"/>
</dbReference>
<evidence type="ECO:0000256" key="1">
    <source>
        <dbReference type="SAM" id="MobiDB-lite"/>
    </source>
</evidence>
<accession>A0ABM6GL79</accession>
<name>A0ABM6GL79_9ACTN</name>
<organism evidence="3 4">
    <name type="scientific">Streptomyces alfalfae</name>
    <dbReference type="NCBI Taxonomy" id="1642299"/>
    <lineage>
        <taxon>Bacteria</taxon>
        <taxon>Bacillati</taxon>
        <taxon>Actinomycetota</taxon>
        <taxon>Actinomycetes</taxon>
        <taxon>Kitasatosporales</taxon>
        <taxon>Streptomycetaceae</taxon>
        <taxon>Streptomyces</taxon>
    </lineage>
</organism>
<dbReference type="InterPro" id="IPR058548">
    <property type="entry name" value="MlaB-like_STAS"/>
</dbReference>
<keyword evidence="4" id="KW-1185">Reference proteome</keyword>
<dbReference type="EMBL" id="CP015588">
    <property type="protein sequence ID" value="APY84488.1"/>
    <property type="molecule type" value="Genomic_DNA"/>
</dbReference>
<dbReference type="InterPro" id="IPR036513">
    <property type="entry name" value="STAS_dom_sf"/>
</dbReference>
<reference evidence="3 4" key="1">
    <citation type="submission" date="2016-05" db="EMBL/GenBank/DDBJ databases">
        <authorList>
            <person name="Gu J."/>
        </authorList>
    </citation>
    <scope>NUCLEOTIDE SEQUENCE [LARGE SCALE GENOMIC DNA]</scope>
    <source>
        <strain evidence="3 4">ACCC40021</strain>
    </source>
</reference>
<evidence type="ECO:0000313" key="3">
    <source>
        <dbReference type="EMBL" id="APY84488.1"/>
    </source>
</evidence>
<dbReference type="Gene3D" id="3.30.750.24">
    <property type="entry name" value="STAS domain"/>
    <property type="match status" value="1"/>
</dbReference>
<feature type="region of interest" description="Disordered" evidence="1">
    <location>
        <begin position="122"/>
        <end position="145"/>
    </location>
</feature>